<feature type="domain" description="HD" evidence="3">
    <location>
        <begin position="665"/>
        <end position="787"/>
    </location>
</feature>
<dbReference type="InterPro" id="IPR031621">
    <property type="entry name" value="HisKA_7TM"/>
</dbReference>
<keyword evidence="5" id="KW-0808">Transferase</keyword>
<dbReference type="Gene3D" id="3.30.450.40">
    <property type="match status" value="1"/>
</dbReference>
<dbReference type="InterPro" id="IPR043128">
    <property type="entry name" value="Rev_trsase/Diguanyl_cyclase"/>
</dbReference>
<dbReference type="InterPro" id="IPR000160">
    <property type="entry name" value="GGDEF_dom"/>
</dbReference>
<dbReference type="InterPro" id="IPR029016">
    <property type="entry name" value="GAF-like_dom_sf"/>
</dbReference>
<dbReference type="PANTHER" id="PTHR43155:SF2">
    <property type="entry name" value="CYCLIC DI-GMP PHOSPHODIESTERASE PA4108"/>
    <property type="match status" value="1"/>
</dbReference>
<dbReference type="Pfam" id="PF00990">
    <property type="entry name" value="GGDEF"/>
    <property type="match status" value="1"/>
</dbReference>
<evidence type="ECO:0000256" key="1">
    <source>
        <dbReference type="SAM" id="Phobius"/>
    </source>
</evidence>
<dbReference type="Gene3D" id="1.10.3210.10">
    <property type="entry name" value="Hypothetical protein af1432"/>
    <property type="match status" value="1"/>
</dbReference>
<name>A0ABT2SLM4_9FIRM</name>
<evidence type="ECO:0000259" key="4">
    <source>
        <dbReference type="PROSITE" id="PS51832"/>
    </source>
</evidence>
<feature type="transmembrane region" description="Helical" evidence="1">
    <location>
        <begin position="61"/>
        <end position="82"/>
    </location>
</feature>
<feature type="transmembrane region" description="Helical" evidence="1">
    <location>
        <begin position="6"/>
        <end position="25"/>
    </location>
</feature>
<dbReference type="InterPro" id="IPR006675">
    <property type="entry name" value="HDIG_dom"/>
</dbReference>
<dbReference type="NCBIfam" id="TIGR00254">
    <property type="entry name" value="GGDEF"/>
    <property type="match status" value="1"/>
</dbReference>
<dbReference type="PANTHER" id="PTHR43155">
    <property type="entry name" value="CYCLIC DI-GMP PHOSPHODIESTERASE PA4108-RELATED"/>
    <property type="match status" value="1"/>
</dbReference>
<reference evidence="5 6" key="1">
    <citation type="journal article" date="2021" name="ISME Commun">
        <title>Automated analysis of genomic sequences facilitates high-throughput and comprehensive description of bacteria.</title>
        <authorList>
            <person name="Hitch T.C.A."/>
        </authorList>
    </citation>
    <scope>NUCLEOTIDE SEQUENCE [LARGE SCALE GENOMIC DNA]</scope>
    <source>
        <strain evidence="5 6">Sanger_29</strain>
    </source>
</reference>
<dbReference type="CDD" id="cd01949">
    <property type="entry name" value="GGDEF"/>
    <property type="match status" value="1"/>
</dbReference>
<feature type="transmembrane region" description="Helical" evidence="1">
    <location>
        <begin position="34"/>
        <end position="55"/>
    </location>
</feature>
<organism evidence="5 6">
    <name type="scientific">Muricoprocola aceti</name>
    <dbReference type="NCBI Taxonomy" id="2981772"/>
    <lineage>
        <taxon>Bacteria</taxon>
        <taxon>Bacillati</taxon>
        <taxon>Bacillota</taxon>
        <taxon>Clostridia</taxon>
        <taxon>Lachnospirales</taxon>
        <taxon>Lachnospiraceae</taxon>
        <taxon>Muricoprocola</taxon>
    </lineage>
</organism>
<evidence type="ECO:0000259" key="2">
    <source>
        <dbReference type="PROSITE" id="PS50887"/>
    </source>
</evidence>
<dbReference type="SMART" id="SM00471">
    <property type="entry name" value="HDc"/>
    <property type="match status" value="1"/>
</dbReference>
<evidence type="ECO:0000259" key="3">
    <source>
        <dbReference type="PROSITE" id="PS51831"/>
    </source>
</evidence>
<dbReference type="InterPro" id="IPR003607">
    <property type="entry name" value="HD/PDEase_dom"/>
</dbReference>
<dbReference type="Proteomes" id="UP001652338">
    <property type="component" value="Unassembled WGS sequence"/>
</dbReference>
<dbReference type="PROSITE" id="PS50887">
    <property type="entry name" value="GGDEF"/>
    <property type="match status" value="1"/>
</dbReference>
<dbReference type="SUPFAM" id="SSF109604">
    <property type="entry name" value="HD-domain/PDEase-like"/>
    <property type="match status" value="1"/>
</dbReference>
<keyword evidence="1" id="KW-0812">Transmembrane</keyword>
<dbReference type="NCBIfam" id="TIGR00277">
    <property type="entry name" value="HDIG"/>
    <property type="match status" value="1"/>
</dbReference>
<evidence type="ECO:0000313" key="6">
    <source>
        <dbReference type="Proteomes" id="UP001652338"/>
    </source>
</evidence>
<protein>
    <submittedName>
        <fullName evidence="5">Diguanylate cyclase</fullName>
        <ecNumber evidence="5">2.7.7.65</ecNumber>
    </submittedName>
</protein>
<keyword evidence="5" id="KW-0548">Nucleotidyltransferase</keyword>
<dbReference type="Pfam" id="PF13487">
    <property type="entry name" value="HD_5"/>
    <property type="match status" value="1"/>
</dbReference>
<sequence length="842" mass="95653">MDSYGYISAIALFIYVAMMLIFLAAKRNQIVNSFLLALLSMTCWTGGSCFMRALLWPNYIFWYHVSLLGLLCLPYAYYLLVNAMAEKEGSIEKYIYPVMLGGLFLLNIPDGILFHWPVIVHSGENIRFVYDKIDWKSVIFFAAAGIVVIHTLYNLIQCRKKNRKYARQMNIVIAGIVIVLGGNIALMLPVFAGFPIDILAGLINAFFLVYALAQRNLFEVTLLVSETACTVVGFLISVLLFWFLTPYLRSGMEQVLPGREDYYMVIYSAIFMLCVWILMEVWKHVISNTIVRDEAYQAEVLREFNTSVSKSLSMKNVLQELVEVIRKGCHIETVYICIASGEQGYQMMYSNNPLHDRSFQMKTDNPLIGWMRQNEECTSLDEFYHTVEFKSMWESEKQQLKNLKAQWCIGLKNEDGLIGVVFLSDKEKHKKVGSQDRAFLNSVATISSIAIKNASLYEKISEEARTDELTGLYNRKYFYELLHETFEENKEGTMVLAMLNVDDFKLYNQLYGMKAGDTALRRIADIIRASAGSSGIVARYGGKEFAVLLPKYDVYAAKLLVESICDQIRQMHQEGEMVHLKQLTVSAGISVAPYAAHTEKELLDNADLAVYHVKHQGKNNIYIYDIAEKELEKKNKEESNVQKNREYDATIFALTAAIDAKDHYTFSHSNNVMYYATSLASEMGLDEEFVEIIRQAALMHDVGKIGIPEQILSKPGRLTEEEYEIMKGHVESSIEIIRHLPSLNYVIPAVIGHHERYDGKGYPRRIAGEDIPLSARILGISDAFDAMISKRCYKQAQPLEKVLGILKEEAGKQFDPNLVPIFIQAIENGKIKVIYDAGQNPA</sequence>
<feature type="transmembrane region" description="Helical" evidence="1">
    <location>
        <begin position="194"/>
        <end position="213"/>
    </location>
</feature>
<proteinExistence type="predicted"/>
<dbReference type="PROSITE" id="PS51832">
    <property type="entry name" value="HD_GYP"/>
    <property type="match status" value="1"/>
</dbReference>
<dbReference type="Gene3D" id="3.30.70.270">
    <property type="match status" value="1"/>
</dbReference>
<dbReference type="InterPro" id="IPR006674">
    <property type="entry name" value="HD_domain"/>
</dbReference>
<keyword evidence="1" id="KW-1133">Transmembrane helix</keyword>
<evidence type="ECO:0000313" key="5">
    <source>
        <dbReference type="EMBL" id="MCU6725386.1"/>
    </source>
</evidence>
<comment type="caution">
    <text evidence="5">The sequence shown here is derived from an EMBL/GenBank/DDBJ whole genome shotgun (WGS) entry which is preliminary data.</text>
</comment>
<dbReference type="EMBL" id="JAOQKE010000008">
    <property type="protein sequence ID" value="MCU6725386.1"/>
    <property type="molecule type" value="Genomic_DNA"/>
</dbReference>
<dbReference type="GO" id="GO:0052621">
    <property type="term" value="F:diguanylate cyclase activity"/>
    <property type="evidence" value="ECO:0007669"/>
    <property type="project" value="UniProtKB-EC"/>
</dbReference>
<feature type="domain" description="HD-GYP" evidence="4">
    <location>
        <begin position="643"/>
        <end position="838"/>
    </location>
</feature>
<feature type="domain" description="GGDEF" evidence="2">
    <location>
        <begin position="492"/>
        <end position="626"/>
    </location>
</feature>
<feature type="transmembrane region" description="Helical" evidence="1">
    <location>
        <begin position="94"/>
        <end position="118"/>
    </location>
</feature>
<dbReference type="InterPro" id="IPR029787">
    <property type="entry name" value="Nucleotide_cyclase"/>
</dbReference>
<dbReference type="RefSeq" id="WP_262654682.1">
    <property type="nucleotide sequence ID" value="NZ_JAOQKE010000008.1"/>
</dbReference>
<accession>A0ABT2SLM4</accession>
<dbReference type="CDD" id="cd00077">
    <property type="entry name" value="HDc"/>
    <property type="match status" value="1"/>
</dbReference>
<dbReference type="SMART" id="SM00267">
    <property type="entry name" value="GGDEF"/>
    <property type="match status" value="1"/>
</dbReference>
<feature type="transmembrane region" description="Helical" evidence="1">
    <location>
        <begin position="138"/>
        <end position="156"/>
    </location>
</feature>
<feature type="transmembrane region" description="Helical" evidence="1">
    <location>
        <begin position="220"/>
        <end position="244"/>
    </location>
</feature>
<gene>
    <name evidence="5" type="ORF">OCV47_08495</name>
</gene>
<dbReference type="InterPro" id="IPR037522">
    <property type="entry name" value="HD_GYP_dom"/>
</dbReference>
<dbReference type="EC" id="2.7.7.65" evidence="5"/>
<keyword evidence="1" id="KW-0472">Membrane</keyword>
<dbReference type="SUPFAM" id="SSF55073">
    <property type="entry name" value="Nucleotide cyclase"/>
    <property type="match status" value="1"/>
</dbReference>
<keyword evidence="6" id="KW-1185">Reference proteome</keyword>
<feature type="transmembrane region" description="Helical" evidence="1">
    <location>
        <begin position="264"/>
        <end position="282"/>
    </location>
</feature>
<dbReference type="Pfam" id="PF16927">
    <property type="entry name" value="HisKA_7TM"/>
    <property type="match status" value="1"/>
</dbReference>
<dbReference type="SUPFAM" id="SSF55781">
    <property type="entry name" value="GAF domain-like"/>
    <property type="match status" value="1"/>
</dbReference>
<dbReference type="PROSITE" id="PS51831">
    <property type="entry name" value="HD"/>
    <property type="match status" value="1"/>
</dbReference>
<feature type="transmembrane region" description="Helical" evidence="1">
    <location>
        <begin position="168"/>
        <end position="188"/>
    </location>
</feature>